<protein>
    <submittedName>
        <fullName evidence="1">Uncharacterized protein</fullName>
    </submittedName>
</protein>
<sequence>MKDSEVTVYTSQFNYLTNLYPVLKKLAYRFTEQYLRPSTTTQQTEQNRAKGTKWKYHKESKGNFKLLKPKSEHMSICDSNTPIPSKSYSRTLPHCTEYNFHDVRNYRKIICNNYNLRGTTERPQPLQHQVLRKGEAITASNATNQGILGRTTQD</sequence>
<evidence type="ECO:0000313" key="2">
    <source>
        <dbReference type="Proteomes" id="UP000235145"/>
    </source>
</evidence>
<reference evidence="1 2" key="1">
    <citation type="journal article" date="2017" name="Nat. Commun.">
        <title>Genome assembly with in vitro proximity ligation data and whole-genome triplication in lettuce.</title>
        <authorList>
            <person name="Reyes-Chin-Wo S."/>
            <person name="Wang Z."/>
            <person name="Yang X."/>
            <person name="Kozik A."/>
            <person name="Arikit S."/>
            <person name="Song C."/>
            <person name="Xia L."/>
            <person name="Froenicke L."/>
            <person name="Lavelle D.O."/>
            <person name="Truco M.J."/>
            <person name="Xia R."/>
            <person name="Zhu S."/>
            <person name="Xu C."/>
            <person name="Xu H."/>
            <person name="Xu X."/>
            <person name="Cox K."/>
            <person name="Korf I."/>
            <person name="Meyers B.C."/>
            <person name="Michelmore R.W."/>
        </authorList>
    </citation>
    <scope>NUCLEOTIDE SEQUENCE [LARGE SCALE GENOMIC DNA]</scope>
    <source>
        <strain evidence="2">cv. Salinas</strain>
        <tissue evidence="1">Seedlings</tissue>
    </source>
</reference>
<gene>
    <name evidence="1" type="ORF">LSAT_V11C500241700</name>
</gene>
<organism evidence="1 2">
    <name type="scientific">Lactuca sativa</name>
    <name type="common">Garden lettuce</name>
    <dbReference type="NCBI Taxonomy" id="4236"/>
    <lineage>
        <taxon>Eukaryota</taxon>
        <taxon>Viridiplantae</taxon>
        <taxon>Streptophyta</taxon>
        <taxon>Embryophyta</taxon>
        <taxon>Tracheophyta</taxon>
        <taxon>Spermatophyta</taxon>
        <taxon>Magnoliopsida</taxon>
        <taxon>eudicotyledons</taxon>
        <taxon>Gunneridae</taxon>
        <taxon>Pentapetalae</taxon>
        <taxon>asterids</taxon>
        <taxon>campanulids</taxon>
        <taxon>Asterales</taxon>
        <taxon>Asteraceae</taxon>
        <taxon>Cichorioideae</taxon>
        <taxon>Cichorieae</taxon>
        <taxon>Lactucinae</taxon>
        <taxon>Lactuca</taxon>
    </lineage>
</organism>
<accession>A0A9R1VAW6</accession>
<dbReference type="EMBL" id="NBSK02000005">
    <property type="protein sequence ID" value="KAJ0202693.1"/>
    <property type="molecule type" value="Genomic_DNA"/>
</dbReference>
<keyword evidence="2" id="KW-1185">Reference proteome</keyword>
<comment type="caution">
    <text evidence="1">The sequence shown here is derived from an EMBL/GenBank/DDBJ whole genome shotgun (WGS) entry which is preliminary data.</text>
</comment>
<proteinExistence type="predicted"/>
<dbReference type="AlphaFoldDB" id="A0A9R1VAW6"/>
<name>A0A9R1VAW6_LACSA</name>
<evidence type="ECO:0000313" key="1">
    <source>
        <dbReference type="EMBL" id="KAJ0202693.1"/>
    </source>
</evidence>
<dbReference type="Proteomes" id="UP000235145">
    <property type="component" value="Unassembled WGS sequence"/>
</dbReference>